<feature type="domain" description="SSD" evidence="8">
    <location>
        <begin position="219"/>
        <end position="349"/>
    </location>
</feature>
<dbReference type="Gene3D" id="1.20.1640.10">
    <property type="entry name" value="Multidrug efflux transporter AcrB transmembrane domain"/>
    <property type="match status" value="2"/>
</dbReference>
<dbReference type="InterPro" id="IPR050545">
    <property type="entry name" value="Mycobact_MmpL"/>
</dbReference>
<feature type="domain" description="SSD" evidence="8">
    <location>
        <begin position="604"/>
        <end position="773"/>
    </location>
</feature>
<sequence>MKFVQLYHKFLQKYKHVVLILWLVILAFGVWLGPRFLSNTKLVFDSPAGSPSAIAEEIFISEFPDRESESNIIILIKNKEQQSVINQEVNETVKSIISSLENFEYNEIIESTQDYFTLVNLGFTDLANELVSKDGYSLITVIEYLNASKNQIQALQNFLENEIEKLDIDKEKYYIGLTGSDILILDIENGTKHDLARMDAVVLPIALIVLALVLRSFRLMIIPIFTMILSTFTSFLIMLPISNSINVISFAPSVIMSCVIAMSIDYSLFLLTRYREEILKGKNVSTAVALMSEHAGHTIIVSGLTLAICFMGLIFFPMDLLQSIGIGASIAVLITIIVNLTITPSLLLIFQKFFSDFFFARKIAERRKKEKDISVKDKESIELENQLKSIWYRISKFSTKYSVIIILVVLIAAIPISIQVVKLKHTVDTNQVFPRNMPSVQTYNMLIEEFDPGVIFPYYIIIQGPEDNAVFNQTFFNVAQQLIESINTSLNIPYENILSIFTQPNGLPIPYIYALQFLDSNSSLYYSNEAQLYRIAFQRYVNPSNSSAVIQINTPFDPFASEDFVKQVRIFLDEFSANLTSSDYKFYLAGGICTIVDSIDKVYELFPIMIIVTIIIVYVLIALMFGSVFVPLRLLFTIALTLSWIYGFAVLIFELNIVDWLFEPLKTVDAMYWITPIMAFSILVGLGLDYDIFLLSRISEYRKKGYTETASIHKGVYRTGPIISAAGIIMAIAFSGLMLSKEMVLNQFGFMLCFAVIVDTFVIRTILVPAIMSLAQKWNWWPSKLPKEEKDELFFGDEF</sequence>
<feature type="transmembrane region" description="Helical" evidence="7">
    <location>
        <begin position="247"/>
        <end position="271"/>
    </location>
</feature>
<name>A0A9Y1BLB5_9ARCH</name>
<feature type="transmembrane region" description="Helical" evidence="7">
    <location>
        <begin position="605"/>
        <end position="625"/>
    </location>
</feature>
<dbReference type="InterPro" id="IPR000731">
    <property type="entry name" value="SSD"/>
</dbReference>
<evidence type="ECO:0000256" key="4">
    <source>
        <dbReference type="ARBA" id="ARBA00022692"/>
    </source>
</evidence>
<dbReference type="GO" id="GO:0005886">
    <property type="term" value="C:plasma membrane"/>
    <property type="evidence" value="ECO:0007669"/>
    <property type="project" value="UniProtKB-SubCell"/>
</dbReference>
<protein>
    <submittedName>
        <fullName evidence="9">MMPL family transporter</fullName>
    </submittedName>
</protein>
<gene>
    <name evidence="9" type="ORF">K9W45_01290</name>
</gene>
<evidence type="ECO:0000313" key="9">
    <source>
        <dbReference type="EMBL" id="UJG41109.1"/>
    </source>
</evidence>
<proteinExistence type="inferred from homology"/>
<feature type="transmembrane region" description="Helical" evidence="7">
    <location>
        <begin position="716"/>
        <end position="737"/>
    </location>
</feature>
<evidence type="ECO:0000256" key="3">
    <source>
        <dbReference type="ARBA" id="ARBA00022475"/>
    </source>
</evidence>
<organism evidence="9">
    <name type="scientific">Candidatus Heimdallarchaeum aukensis</name>
    <dbReference type="NCBI Taxonomy" id="2876573"/>
    <lineage>
        <taxon>Archaea</taxon>
        <taxon>Promethearchaeati</taxon>
        <taxon>Candidatus Heimdallarchaeota</taxon>
        <taxon>Candidatus Heimdallarchaeia (ex Rinke et al. 2021) (nom. nud.)</taxon>
        <taxon>Candidatus Heimdallarchaeales</taxon>
        <taxon>Candidatus Heimdallarchaeaceae</taxon>
        <taxon>Candidatus Heimdallarchaeum</taxon>
    </lineage>
</organism>
<evidence type="ECO:0000256" key="1">
    <source>
        <dbReference type="ARBA" id="ARBA00004651"/>
    </source>
</evidence>
<dbReference type="InterPro" id="IPR004869">
    <property type="entry name" value="MMPL_dom"/>
</dbReference>
<dbReference type="PROSITE" id="PS50156">
    <property type="entry name" value="SSD"/>
    <property type="match status" value="2"/>
</dbReference>
<evidence type="ECO:0000256" key="7">
    <source>
        <dbReference type="SAM" id="Phobius"/>
    </source>
</evidence>
<comment type="similarity">
    <text evidence="2">Belongs to the resistance-nodulation-cell division (RND) (TC 2.A.6) family. MmpL subfamily.</text>
</comment>
<evidence type="ECO:0000259" key="8">
    <source>
        <dbReference type="PROSITE" id="PS50156"/>
    </source>
</evidence>
<comment type="subcellular location">
    <subcellularLocation>
        <location evidence="1">Cell membrane</location>
        <topology evidence="1">Multi-pass membrane protein</topology>
    </subcellularLocation>
</comment>
<dbReference type="PANTHER" id="PTHR33406:SF6">
    <property type="entry name" value="MEMBRANE PROTEIN YDGH-RELATED"/>
    <property type="match status" value="1"/>
</dbReference>
<keyword evidence="6 7" id="KW-0472">Membrane</keyword>
<feature type="transmembrane region" description="Helical" evidence="7">
    <location>
        <begin position="401"/>
        <end position="421"/>
    </location>
</feature>
<dbReference type="Pfam" id="PF03176">
    <property type="entry name" value="MMPL"/>
    <property type="match status" value="2"/>
</dbReference>
<evidence type="ECO:0000256" key="5">
    <source>
        <dbReference type="ARBA" id="ARBA00022989"/>
    </source>
</evidence>
<feature type="transmembrane region" description="Helical" evidence="7">
    <location>
        <begin position="673"/>
        <end position="695"/>
    </location>
</feature>
<dbReference type="AlphaFoldDB" id="A0A9Y1BLB5"/>
<feature type="transmembrane region" description="Helical" evidence="7">
    <location>
        <begin position="324"/>
        <end position="350"/>
    </location>
</feature>
<evidence type="ECO:0000256" key="2">
    <source>
        <dbReference type="ARBA" id="ARBA00010157"/>
    </source>
</evidence>
<dbReference type="EMBL" id="CP084166">
    <property type="protein sequence ID" value="UJG41109.1"/>
    <property type="molecule type" value="Genomic_DNA"/>
</dbReference>
<keyword evidence="3" id="KW-1003">Cell membrane</keyword>
<dbReference type="SUPFAM" id="SSF82866">
    <property type="entry name" value="Multidrug efflux transporter AcrB transmembrane domain"/>
    <property type="match status" value="2"/>
</dbReference>
<feature type="transmembrane region" description="Helical" evidence="7">
    <location>
        <begin position="221"/>
        <end position="241"/>
    </location>
</feature>
<dbReference type="PANTHER" id="PTHR33406">
    <property type="entry name" value="MEMBRANE PROTEIN MJ1562-RELATED"/>
    <property type="match status" value="1"/>
</dbReference>
<reference evidence="9" key="1">
    <citation type="journal article" date="2022" name="Nat. Microbiol.">
        <title>Unique mobile elements and scalable gene flow at the prokaryote-eukaryote boundary revealed by circularized Asgard archaea genomes.</title>
        <authorList>
            <person name="Wu F."/>
            <person name="Speth D.R."/>
            <person name="Philosof A."/>
            <person name="Cremiere A."/>
            <person name="Narayanan A."/>
            <person name="Barco R.A."/>
            <person name="Connon S.A."/>
            <person name="Amend J.P."/>
            <person name="Antoshechkin I.A."/>
            <person name="Orphan V.J."/>
        </authorList>
    </citation>
    <scope>NUCLEOTIDE SEQUENCE</scope>
    <source>
        <strain evidence="9">PM71</strain>
    </source>
</reference>
<keyword evidence="5 7" id="KW-1133">Transmembrane helix</keyword>
<keyword evidence="4 7" id="KW-0812">Transmembrane</keyword>
<accession>A0A9Y1BLB5</accession>
<feature type="transmembrane region" description="Helical" evidence="7">
    <location>
        <begin position="299"/>
        <end position="318"/>
    </location>
</feature>
<feature type="transmembrane region" description="Helical" evidence="7">
    <location>
        <begin position="749"/>
        <end position="775"/>
    </location>
</feature>
<feature type="transmembrane region" description="Helical" evidence="7">
    <location>
        <begin position="195"/>
        <end position="214"/>
    </location>
</feature>
<feature type="transmembrane region" description="Helical" evidence="7">
    <location>
        <begin position="632"/>
        <end position="653"/>
    </location>
</feature>
<dbReference type="Proteomes" id="UP001201020">
    <property type="component" value="Chromosome"/>
</dbReference>
<evidence type="ECO:0000256" key="6">
    <source>
        <dbReference type="ARBA" id="ARBA00023136"/>
    </source>
</evidence>